<name>A0ABD0XD56_UMBPY</name>
<reference evidence="6 7" key="1">
    <citation type="submission" date="2024-06" db="EMBL/GenBank/DDBJ databases">
        <authorList>
            <person name="Pan Q."/>
            <person name="Wen M."/>
            <person name="Jouanno E."/>
            <person name="Zahm M."/>
            <person name="Klopp C."/>
            <person name="Cabau C."/>
            <person name="Louis A."/>
            <person name="Berthelot C."/>
            <person name="Parey E."/>
            <person name="Roest Crollius H."/>
            <person name="Montfort J."/>
            <person name="Robinson-Rechavi M."/>
            <person name="Bouchez O."/>
            <person name="Lampietro C."/>
            <person name="Lopez Roques C."/>
            <person name="Donnadieu C."/>
            <person name="Postlethwait J."/>
            <person name="Bobe J."/>
            <person name="Verreycken H."/>
            <person name="Guiguen Y."/>
        </authorList>
    </citation>
    <scope>NUCLEOTIDE SEQUENCE [LARGE SCALE GENOMIC DNA]</scope>
    <source>
        <strain evidence="6">Up_M1</strain>
        <tissue evidence="6">Testis</tissue>
    </source>
</reference>
<feature type="domain" description="RING-type" evidence="5">
    <location>
        <begin position="296"/>
        <end position="356"/>
    </location>
</feature>
<gene>
    <name evidence="6" type="ORF">UPYG_G00077360</name>
</gene>
<dbReference type="InterPro" id="IPR042862">
    <property type="entry name" value="RNF32"/>
</dbReference>
<evidence type="ECO:0000259" key="5">
    <source>
        <dbReference type="PROSITE" id="PS50089"/>
    </source>
</evidence>
<keyword evidence="3" id="KW-0862">Zinc</keyword>
<dbReference type="Proteomes" id="UP001557470">
    <property type="component" value="Unassembled WGS sequence"/>
</dbReference>
<dbReference type="Pfam" id="PF13639">
    <property type="entry name" value="zf-RING_2"/>
    <property type="match status" value="1"/>
</dbReference>
<feature type="domain" description="RING-type" evidence="5">
    <location>
        <begin position="130"/>
        <end position="172"/>
    </location>
</feature>
<dbReference type="PANTHER" id="PTHR14991">
    <property type="entry name" value="RING FINGER PROTEIN 32"/>
    <property type="match status" value="1"/>
</dbReference>
<keyword evidence="7" id="KW-1185">Reference proteome</keyword>
<dbReference type="CDD" id="cd16677">
    <property type="entry name" value="RING-H2_RNF32_rpt1"/>
    <property type="match status" value="1"/>
</dbReference>
<dbReference type="SMART" id="SM00184">
    <property type="entry name" value="RING"/>
    <property type="match status" value="2"/>
</dbReference>
<evidence type="ECO:0000313" key="6">
    <source>
        <dbReference type="EMBL" id="KAL1006804.1"/>
    </source>
</evidence>
<dbReference type="GO" id="GO:0008270">
    <property type="term" value="F:zinc ion binding"/>
    <property type="evidence" value="ECO:0007669"/>
    <property type="project" value="UniProtKB-KW"/>
</dbReference>
<evidence type="ECO:0000256" key="2">
    <source>
        <dbReference type="ARBA" id="ARBA00022771"/>
    </source>
</evidence>
<dbReference type="AlphaFoldDB" id="A0ABD0XD56"/>
<evidence type="ECO:0000313" key="7">
    <source>
        <dbReference type="Proteomes" id="UP001557470"/>
    </source>
</evidence>
<protein>
    <recommendedName>
        <fullName evidence="5">RING-type domain-containing protein</fullName>
    </recommendedName>
</protein>
<dbReference type="PROSITE" id="PS50096">
    <property type="entry name" value="IQ"/>
    <property type="match status" value="1"/>
</dbReference>
<accession>A0ABD0XD56</accession>
<dbReference type="CDD" id="cd23767">
    <property type="entry name" value="IQCD"/>
    <property type="match status" value="1"/>
</dbReference>
<evidence type="ECO:0000256" key="3">
    <source>
        <dbReference type="ARBA" id="ARBA00022833"/>
    </source>
</evidence>
<dbReference type="SUPFAM" id="SSF57850">
    <property type="entry name" value="RING/U-box"/>
    <property type="match status" value="2"/>
</dbReference>
<dbReference type="InterPro" id="IPR013083">
    <property type="entry name" value="Znf_RING/FYVE/PHD"/>
</dbReference>
<dbReference type="CDD" id="cd16678">
    <property type="entry name" value="RING-H2_RNF32_rpt2"/>
    <property type="match status" value="1"/>
</dbReference>
<dbReference type="Pfam" id="PF00612">
    <property type="entry name" value="IQ"/>
    <property type="match status" value="1"/>
</dbReference>
<keyword evidence="2 4" id="KW-0863">Zinc-finger</keyword>
<comment type="caution">
    <text evidence="6">The sequence shown here is derived from an EMBL/GenBank/DDBJ whole genome shotgun (WGS) entry which is preliminary data.</text>
</comment>
<dbReference type="PROSITE" id="PS50089">
    <property type="entry name" value="ZF_RING_2"/>
    <property type="match status" value="2"/>
</dbReference>
<organism evidence="6 7">
    <name type="scientific">Umbra pygmaea</name>
    <name type="common">Eastern mudminnow</name>
    <dbReference type="NCBI Taxonomy" id="75934"/>
    <lineage>
        <taxon>Eukaryota</taxon>
        <taxon>Metazoa</taxon>
        <taxon>Chordata</taxon>
        <taxon>Craniata</taxon>
        <taxon>Vertebrata</taxon>
        <taxon>Euteleostomi</taxon>
        <taxon>Actinopterygii</taxon>
        <taxon>Neopterygii</taxon>
        <taxon>Teleostei</taxon>
        <taxon>Protacanthopterygii</taxon>
        <taxon>Esociformes</taxon>
        <taxon>Umbridae</taxon>
        <taxon>Umbra</taxon>
    </lineage>
</organism>
<evidence type="ECO:0000256" key="1">
    <source>
        <dbReference type="ARBA" id="ARBA00022723"/>
    </source>
</evidence>
<dbReference type="PANTHER" id="PTHR14991:SF0">
    <property type="entry name" value="RING FINGER PROTEIN 32"/>
    <property type="match status" value="1"/>
</dbReference>
<proteinExistence type="predicted"/>
<dbReference type="Gene3D" id="3.30.40.10">
    <property type="entry name" value="Zinc/RING finger domain, C3HC4 (zinc finger)"/>
    <property type="match status" value="2"/>
</dbReference>
<evidence type="ECO:0000256" key="4">
    <source>
        <dbReference type="PROSITE-ProRule" id="PRU00175"/>
    </source>
</evidence>
<dbReference type="InterPro" id="IPR000048">
    <property type="entry name" value="IQ_motif_EF-hand-BS"/>
</dbReference>
<dbReference type="InterPro" id="IPR001841">
    <property type="entry name" value="Znf_RING"/>
</dbReference>
<sequence>MRHITMRKGFNCEATRGKLAVTSVALQDHISRNLLLQNLSLCNPVKRRYGRASTETRRKINNVRGTVKQKDSRLHDGLEEKEYVLDPAPPQLTLAQKMGLVESPARRLTVDEWTQVKLRSIHEGDSKQPCVICREQFCLQTQVLLCCSHVFHRACLQAFERFSGRKCCPMCRKEHYETRVIHDGARLFKEECAVRIQACWRGYTVRKWYRDLRKTVPPKDKQLRQRFFETKFQELNDSFVQYCRTDVEAFLNDIDRSVTSSRRVFQQFEAAHVSEPREKDWQKIQEKVIQRDIRDCPICLNTLCSPRLATEARTATLQCSHSRTVLLSCSHLFHQPCLEAFEAFCLEGRPTCPLCRSHYYKILV</sequence>
<dbReference type="Gene3D" id="1.20.5.190">
    <property type="match status" value="1"/>
</dbReference>
<keyword evidence="1" id="KW-0479">Metal-binding</keyword>
<dbReference type="EMBL" id="JAGEUA010000002">
    <property type="protein sequence ID" value="KAL1006804.1"/>
    <property type="molecule type" value="Genomic_DNA"/>
</dbReference>